<name>A0ABW2W855_9ACTN</name>
<reference evidence="2" key="1">
    <citation type="journal article" date="2019" name="Int. J. Syst. Evol. Microbiol.">
        <title>The Global Catalogue of Microorganisms (GCM) 10K type strain sequencing project: providing services to taxonomists for standard genome sequencing and annotation.</title>
        <authorList>
            <consortium name="The Broad Institute Genomics Platform"/>
            <consortium name="The Broad Institute Genome Sequencing Center for Infectious Disease"/>
            <person name="Wu L."/>
            <person name="Ma J."/>
        </authorList>
    </citation>
    <scope>NUCLEOTIDE SEQUENCE [LARGE SCALE GENOMIC DNA]</scope>
    <source>
        <strain evidence="2">CGMCC 4.7400</strain>
    </source>
</reference>
<protein>
    <submittedName>
        <fullName evidence="1">Uncharacterized protein</fullName>
    </submittedName>
</protein>
<sequence length="54" mass="6237">MDEEQSIEEIWEGLSEEARELLSEVLEIERENLHFLKPEGIVDTIIAKVEGIVK</sequence>
<evidence type="ECO:0000313" key="2">
    <source>
        <dbReference type="Proteomes" id="UP001597023"/>
    </source>
</evidence>
<comment type="caution">
    <text evidence="1">The sequence shown here is derived from an EMBL/GenBank/DDBJ whole genome shotgun (WGS) entry which is preliminary data.</text>
</comment>
<evidence type="ECO:0000313" key="1">
    <source>
        <dbReference type="EMBL" id="MFD0315602.1"/>
    </source>
</evidence>
<dbReference type="RefSeq" id="WP_381608966.1">
    <property type="nucleotide sequence ID" value="NZ_JBHTEB010000001.1"/>
</dbReference>
<organism evidence="1 2">
    <name type="scientific">Streptomyces flavalbus</name>
    <dbReference type="NCBI Taxonomy" id="2665155"/>
    <lineage>
        <taxon>Bacteria</taxon>
        <taxon>Bacillati</taxon>
        <taxon>Actinomycetota</taxon>
        <taxon>Actinomycetes</taxon>
        <taxon>Kitasatosporales</taxon>
        <taxon>Streptomycetaceae</taxon>
        <taxon>Streptomyces</taxon>
    </lineage>
</organism>
<keyword evidence="2" id="KW-1185">Reference proteome</keyword>
<dbReference type="EMBL" id="JBHTEB010000001">
    <property type="protein sequence ID" value="MFD0315602.1"/>
    <property type="molecule type" value="Genomic_DNA"/>
</dbReference>
<accession>A0ABW2W855</accession>
<gene>
    <name evidence="1" type="ORF">ACFQZ6_15485</name>
</gene>
<proteinExistence type="predicted"/>
<dbReference type="Proteomes" id="UP001597023">
    <property type="component" value="Unassembled WGS sequence"/>
</dbReference>